<name>A0ABP1S1X1_9HEXA</name>
<evidence type="ECO:0000256" key="3">
    <source>
        <dbReference type="SAM" id="SignalP"/>
    </source>
</evidence>
<dbReference type="PANTHER" id="PTHR24252">
    <property type="entry name" value="ACROSIN-RELATED"/>
    <property type="match status" value="1"/>
</dbReference>
<feature type="chain" id="PRO_5045591209" description="Peptidase S1 domain-containing protein" evidence="3">
    <location>
        <begin position="20"/>
        <end position="281"/>
    </location>
</feature>
<keyword evidence="2" id="KW-0720">Serine protease</keyword>
<organism evidence="5 6">
    <name type="scientific">Orchesella dallaii</name>
    <dbReference type="NCBI Taxonomy" id="48710"/>
    <lineage>
        <taxon>Eukaryota</taxon>
        <taxon>Metazoa</taxon>
        <taxon>Ecdysozoa</taxon>
        <taxon>Arthropoda</taxon>
        <taxon>Hexapoda</taxon>
        <taxon>Collembola</taxon>
        <taxon>Entomobryomorpha</taxon>
        <taxon>Entomobryoidea</taxon>
        <taxon>Orchesellidae</taxon>
        <taxon>Orchesellinae</taxon>
        <taxon>Orchesella</taxon>
    </lineage>
</organism>
<dbReference type="PROSITE" id="PS50240">
    <property type="entry name" value="TRYPSIN_DOM"/>
    <property type="match status" value="1"/>
</dbReference>
<evidence type="ECO:0000256" key="2">
    <source>
        <dbReference type="RuleBase" id="RU363034"/>
    </source>
</evidence>
<proteinExistence type="predicted"/>
<evidence type="ECO:0000313" key="5">
    <source>
        <dbReference type="EMBL" id="CAL8141759.1"/>
    </source>
</evidence>
<protein>
    <recommendedName>
        <fullName evidence="4">Peptidase S1 domain-containing protein</fullName>
    </recommendedName>
</protein>
<dbReference type="PANTHER" id="PTHR24252:SF7">
    <property type="entry name" value="HYALIN"/>
    <property type="match status" value="1"/>
</dbReference>
<dbReference type="SMART" id="SM00020">
    <property type="entry name" value="Tryp_SPc"/>
    <property type="match status" value="1"/>
</dbReference>
<keyword evidence="6" id="KW-1185">Reference proteome</keyword>
<dbReference type="InterPro" id="IPR018114">
    <property type="entry name" value="TRYPSIN_HIS"/>
</dbReference>
<reference evidence="5 6" key="1">
    <citation type="submission" date="2024-08" db="EMBL/GenBank/DDBJ databases">
        <authorList>
            <person name="Cucini C."/>
            <person name="Frati F."/>
        </authorList>
    </citation>
    <scope>NUCLEOTIDE SEQUENCE [LARGE SCALE GENOMIC DNA]</scope>
</reference>
<gene>
    <name evidence="5" type="ORF">ODALV1_LOCUS28848</name>
</gene>
<dbReference type="EMBL" id="CAXLJM020000148">
    <property type="protein sequence ID" value="CAL8141759.1"/>
    <property type="molecule type" value="Genomic_DNA"/>
</dbReference>
<keyword evidence="2" id="KW-0378">Hydrolase</keyword>
<dbReference type="CDD" id="cd00190">
    <property type="entry name" value="Tryp_SPc"/>
    <property type="match status" value="1"/>
</dbReference>
<dbReference type="PRINTS" id="PR00722">
    <property type="entry name" value="CHYMOTRYPSIN"/>
</dbReference>
<dbReference type="Gene3D" id="2.40.10.10">
    <property type="entry name" value="Trypsin-like serine proteases"/>
    <property type="match status" value="1"/>
</dbReference>
<dbReference type="InterPro" id="IPR009003">
    <property type="entry name" value="Peptidase_S1_PA"/>
</dbReference>
<evidence type="ECO:0000259" key="4">
    <source>
        <dbReference type="PROSITE" id="PS50240"/>
    </source>
</evidence>
<keyword evidence="3" id="KW-0732">Signal</keyword>
<evidence type="ECO:0000313" key="6">
    <source>
        <dbReference type="Proteomes" id="UP001642540"/>
    </source>
</evidence>
<feature type="domain" description="Peptidase S1" evidence="4">
    <location>
        <begin position="42"/>
        <end position="278"/>
    </location>
</feature>
<accession>A0ABP1S1X1</accession>
<dbReference type="PROSITE" id="PS00135">
    <property type="entry name" value="TRYPSIN_SER"/>
    <property type="match status" value="1"/>
</dbReference>
<dbReference type="InterPro" id="IPR001314">
    <property type="entry name" value="Peptidase_S1A"/>
</dbReference>
<dbReference type="Proteomes" id="UP001642540">
    <property type="component" value="Unassembled WGS sequence"/>
</dbReference>
<evidence type="ECO:0000256" key="1">
    <source>
        <dbReference type="ARBA" id="ARBA00023157"/>
    </source>
</evidence>
<sequence length="281" mass="30825">MLKISYILCLIQLADLCHGTLPFFPARLQELPQFKGKYTGKIVGGEAVPNCTSYPHQVSIQRKSLMTGGFSHFCGGTVLDPWHVITAGHCVYSRSSSGLSVVVGTHKLDAAGRDGIRRNIDKIMVHEQYSSRDVDYDIAVIKLERSIDLSHECVTPIKLPQQNQTFPVGTETFATGWGTTSEGGSTSNTLRVVEVPVVSDTDCKDSYGEEDITDRMICAGIKEGGKDSCQGDSGGPLVDRYNTLVGITSWGYGCARPQFYGVYTRVAKFVDWIRLNTMLKI</sequence>
<dbReference type="InterPro" id="IPR033116">
    <property type="entry name" value="TRYPSIN_SER"/>
</dbReference>
<keyword evidence="1" id="KW-1015">Disulfide bond</keyword>
<dbReference type="SUPFAM" id="SSF50494">
    <property type="entry name" value="Trypsin-like serine proteases"/>
    <property type="match status" value="1"/>
</dbReference>
<dbReference type="InterPro" id="IPR043504">
    <property type="entry name" value="Peptidase_S1_PA_chymotrypsin"/>
</dbReference>
<dbReference type="InterPro" id="IPR001254">
    <property type="entry name" value="Trypsin_dom"/>
</dbReference>
<comment type="caution">
    <text evidence="5">The sequence shown here is derived from an EMBL/GenBank/DDBJ whole genome shotgun (WGS) entry which is preliminary data.</text>
</comment>
<keyword evidence="2" id="KW-0645">Protease</keyword>
<dbReference type="PROSITE" id="PS00134">
    <property type="entry name" value="TRYPSIN_HIS"/>
    <property type="match status" value="1"/>
</dbReference>
<dbReference type="Pfam" id="PF00089">
    <property type="entry name" value="Trypsin"/>
    <property type="match status" value="1"/>
</dbReference>
<feature type="signal peptide" evidence="3">
    <location>
        <begin position="1"/>
        <end position="19"/>
    </location>
</feature>